<protein>
    <submittedName>
        <fullName evidence="2">Uncharacterized protein</fullName>
    </submittedName>
</protein>
<keyword evidence="3" id="KW-1185">Reference proteome</keyword>
<proteinExistence type="predicted"/>
<gene>
    <name evidence="2" type="ORF">GWI33_003324</name>
</gene>
<name>A0A834MFV3_RHYFE</name>
<evidence type="ECO:0000313" key="3">
    <source>
        <dbReference type="Proteomes" id="UP000625711"/>
    </source>
</evidence>
<reference evidence="2" key="1">
    <citation type="submission" date="2020-08" db="EMBL/GenBank/DDBJ databases">
        <title>Genome sequencing and assembly of the red palm weevil Rhynchophorus ferrugineus.</title>
        <authorList>
            <person name="Dias G.B."/>
            <person name="Bergman C.M."/>
            <person name="Manee M."/>
        </authorList>
    </citation>
    <scope>NUCLEOTIDE SEQUENCE</scope>
    <source>
        <strain evidence="2">AA-2017</strain>
        <tissue evidence="2">Whole larva</tissue>
    </source>
</reference>
<dbReference type="AlphaFoldDB" id="A0A834MFV3"/>
<dbReference type="Proteomes" id="UP000625711">
    <property type="component" value="Unassembled WGS sequence"/>
</dbReference>
<evidence type="ECO:0000256" key="1">
    <source>
        <dbReference type="SAM" id="MobiDB-lite"/>
    </source>
</evidence>
<feature type="compositionally biased region" description="Basic and acidic residues" evidence="1">
    <location>
        <begin position="45"/>
        <end position="54"/>
    </location>
</feature>
<accession>A0A834MFV3</accession>
<comment type="caution">
    <text evidence="2">The sequence shown here is derived from an EMBL/GenBank/DDBJ whole genome shotgun (WGS) entry which is preliminary data.</text>
</comment>
<sequence>MNIPGIASGVIKNIPGKENEIFTDRKMSTRTARFFGCRPKLNEWERGKGNRITDRPSPLVLPQPPPVARRVGNYKETENEFSRFSFKCARKVDRRKTSSLKRYKAET</sequence>
<feature type="region of interest" description="Disordered" evidence="1">
    <location>
        <begin position="45"/>
        <end position="72"/>
    </location>
</feature>
<dbReference type="EMBL" id="JAACXV010000196">
    <property type="protein sequence ID" value="KAF7282058.1"/>
    <property type="molecule type" value="Genomic_DNA"/>
</dbReference>
<evidence type="ECO:0000313" key="2">
    <source>
        <dbReference type="EMBL" id="KAF7282058.1"/>
    </source>
</evidence>
<organism evidence="2 3">
    <name type="scientific">Rhynchophorus ferrugineus</name>
    <name type="common">Red palm weevil</name>
    <name type="synonym">Curculio ferrugineus</name>
    <dbReference type="NCBI Taxonomy" id="354439"/>
    <lineage>
        <taxon>Eukaryota</taxon>
        <taxon>Metazoa</taxon>
        <taxon>Ecdysozoa</taxon>
        <taxon>Arthropoda</taxon>
        <taxon>Hexapoda</taxon>
        <taxon>Insecta</taxon>
        <taxon>Pterygota</taxon>
        <taxon>Neoptera</taxon>
        <taxon>Endopterygota</taxon>
        <taxon>Coleoptera</taxon>
        <taxon>Polyphaga</taxon>
        <taxon>Cucujiformia</taxon>
        <taxon>Curculionidae</taxon>
        <taxon>Dryophthorinae</taxon>
        <taxon>Rhynchophorus</taxon>
    </lineage>
</organism>